<reference evidence="7" key="1">
    <citation type="submission" date="2019-08" db="EMBL/GenBank/DDBJ databases">
        <authorList>
            <person name="Kucharzyk K."/>
            <person name="Murdoch R.W."/>
            <person name="Higgins S."/>
            <person name="Loffler F."/>
        </authorList>
    </citation>
    <scope>NUCLEOTIDE SEQUENCE</scope>
</reference>
<evidence type="ECO:0000256" key="1">
    <source>
        <dbReference type="ARBA" id="ARBA00004141"/>
    </source>
</evidence>
<comment type="caution">
    <text evidence="7">The sequence shown here is derived from an EMBL/GenBank/DDBJ whole genome shotgun (WGS) entry which is preliminary data.</text>
</comment>
<evidence type="ECO:0000256" key="2">
    <source>
        <dbReference type="ARBA" id="ARBA00022692"/>
    </source>
</evidence>
<dbReference type="InterPro" id="IPR011990">
    <property type="entry name" value="TPR-like_helical_dom_sf"/>
</dbReference>
<evidence type="ECO:0000256" key="5">
    <source>
        <dbReference type="SAM" id="Phobius"/>
    </source>
</evidence>
<protein>
    <recommendedName>
        <fullName evidence="6">O-antigen ligase-related domain-containing protein</fullName>
    </recommendedName>
</protein>
<dbReference type="PANTHER" id="PTHR37422:SF13">
    <property type="entry name" value="LIPOPOLYSACCHARIDE BIOSYNTHESIS PROTEIN PA4999-RELATED"/>
    <property type="match status" value="1"/>
</dbReference>
<gene>
    <name evidence="7" type="ORF">SDC9_126358</name>
</gene>
<feature type="transmembrane region" description="Helical" evidence="5">
    <location>
        <begin position="29"/>
        <end position="46"/>
    </location>
</feature>
<feature type="transmembrane region" description="Helical" evidence="5">
    <location>
        <begin position="202"/>
        <end position="218"/>
    </location>
</feature>
<feature type="transmembrane region" description="Helical" evidence="5">
    <location>
        <begin position="81"/>
        <end position="105"/>
    </location>
</feature>
<name>A0A645CQZ6_9ZZZZ</name>
<evidence type="ECO:0000259" key="6">
    <source>
        <dbReference type="Pfam" id="PF04932"/>
    </source>
</evidence>
<feature type="transmembrane region" description="Helical" evidence="5">
    <location>
        <begin position="224"/>
        <end position="245"/>
    </location>
</feature>
<feature type="transmembrane region" description="Helical" evidence="5">
    <location>
        <begin position="6"/>
        <end position="22"/>
    </location>
</feature>
<dbReference type="GO" id="GO:0016020">
    <property type="term" value="C:membrane"/>
    <property type="evidence" value="ECO:0007669"/>
    <property type="project" value="UniProtKB-SubCell"/>
</dbReference>
<keyword evidence="3 5" id="KW-1133">Transmembrane helix</keyword>
<keyword evidence="4 5" id="KW-0472">Membrane</keyword>
<dbReference type="InterPro" id="IPR051533">
    <property type="entry name" value="WaaL-like"/>
</dbReference>
<accession>A0A645CQZ6</accession>
<feature type="transmembrane region" description="Helical" evidence="5">
    <location>
        <begin position="52"/>
        <end position="69"/>
    </location>
</feature>
<proteinExistence type="predicted"/>
<feature type="domain" description="O-antigen ligase-related" evidence="6">
    <location>
        <begin position="51"/>
        <end position="183"/>
    </location>
</feature>
<dbReference type="PANTHER" id="PTHR37422">
    <property type="entry name" value="TEICHURONIC ACID BIOSYNTHESIS PROTEIN TUAE"/>
    <property type="match status" value="1"/>
</dbReference>
<dbReference type="Pfam" id="PF04932">
    <property type="entry name" value="Wzy_C"/>
    <property type="match status" value="1"/>
</dbReference>
<feature type="transmembrane region" description="Helical" evidence="5">
    <location>
        <begin position="169"/>
        <end position="190"/>
    </location>
</feature>
<sequence>MAGNWNWNWTLLAISAPSLAFLFPPRFRLAAAVILAAGFIGGQFLVSPGHASRGTLLSGVVAAILLFVASRLRGRPGKRKWIPVAGAVVVLAAAIVGCVVLRSGVPASAVAQENRLALWQGTIALGEKQWLFGSGPERFEGEIAPYLPLAYHDSDFAADRHPHPHNELLFYWCGFGIFGILWWGIGAALGMRGILRRRRGDGLILLTAWAWLVLLVHGQVDVILYTPLAGGLFLLLTGALAAVGTGRNRIPAPSPRLLPLLLFGGAAAVLLGVNLLSGWNCRTGKLALLEGDPETARRHLERSAAILPTPENLYALGTVELFDFRDPVAAAKTLGRIESECRLPSYSHSAGRIARALAAAGMAKESLPYFEQEQRNFPRSAVNLRLWESVARALGDTARADRLLAEWKALLAHKGIDETLFPQLLRNQHLDDSPLALKLFLKENGR</sequence>
<feature type="transmembrane region" description="Helical" evidence="5">
    <location>
        <begin position="257"/>
        <end position="279"/>
    </location>
</feature>
<dbReference type="EMBL" id="VSSQ01029268">
    <property type="protein sequence ID" value="MPM79325.1"/>
    <property type="molecule type" value="Genomic_DNA"/>
</dbReference>
<comment type="subcellular location">
    <subcellularLocation>
        <location evidence="1">Membrane</location>
        <topology evidence="1">Multi-pass membrane protein</topology>
    </subcellularLocation>
</comment>
<evidence type="ECO:0000313" key="7">
    <source>
        <dbReference type="EMBL" id="MPM79325.1"/>
    </source>
</evidence>
<dbReference type="AlphaFoldDB" id="A0A645CQZ6"/>
<evidence type="ECO:0000256" key="3">
    <source>
        <dbReference type="ARBA" id="ARBA00022989"/>
    </source>
</evidence>
<dbReference type="Gene3D" id="1.25.40.10">
    <property type="entry name" value="Tetratricopeptide repeat domain"/>
    <property type="match status" value="1"/>
</dbReference>
<evidence type="ECO:0000256" key="4">
    <source>
        <dbReference type="ARBA" id="ARBA00023136"/>
    </source>
</evidence>
<organism evidence="7">
    <name type="scientific">bioreactor metagenome</name>
    <dbReference type="NCBI Taxonomy" id="1076179"/>
    <lineage>
        <taxon>unclassified sequences</taxon>
        <taxon>metagenomes</taxon>
        <taxon>ecological metagenomes</taxon>
    </lineage>
</organism>
<keyword evidence="2 5" id="KW-0812">Transmembrane</keyword>
<dbReference type="InterPro" id="IPR007016">
    <property type="entry name" value="O-antigen_ligase-rel_domated"/>
</dbReference>